<proteinExistence type="predicted"/>
<dbReference type="RefSeq" id="WP_248939844.1">
    <property type="nucleotide sequence ID" value="NZ_JAKIKS010000026.1"/>
</dbReference>
<dbReference type="EMBL" id="JAKIKS010000026">
    <property type="protein sequence ID" value="MCL1124566.1"/>
    <property type="molecule type" value="Genomic_DNA"/>
</dbReference>
<protein>
    <submittedName>
        <fullName evidence="1">Uncharacterized protein</fullName>
    </submittedName>
</protein>
<accession>A0ABT0LBL4</accession>
<name>A0ABT0LBL4_9GAMM</name>
<reference evidence="1 2" key="1">
    <citation type="submission" date="2022-01" db="EMBL/GenBank/DDBJ databases">
        <title>Whole genome-based taxonomy of the Shewanellaceae.</title>
        <authorList>
            <person name="Martin-Rodriguez A.J."/>
        </authorList>
    </citation>
    <scope>NUCLEOTIDE SEQUENCE [LARGE SCALE GENOMIC DNA]</scope>
    <source>
        <strain evidence="1 2">DSM 17177</strain>
    </source>
</reference>
<dbReference type="Proteomes" id="UP001203423">
    <property type="component" value="Unassembled WGS sequence"/>
</dbReference>
<keyword evidence="2" id="KW-1185">Reference proteome</keyword>
<evidence type="ECO:0000313" key="1">
    <source>
        <dbReference type="EMBL" id="MCL1124566.1"/>
    </source>
</evidence>
<sequence length="50" mass="5801">MKSMDYTLSGSVSSLVLVWVYYRVSVYCQIKAVLLPFYGAIFSCYSFDLW</sequence>
<comment type="caution">
    <text evidence="1">The sequence shown here is derived from an EMBL/GenBank/DDBJ whole genome shotgun (WGS) entry which is preliminary data.</text>
</comment>
<evidence type="ECO:0000313" key="2">
    <source>
        <dbReference type="Proteomes" id="UP001203423"/>
    </source>
</evidence>
<organism evidence="1 2">
    <name type="scientific">Shewanella surugensis</name>
    <dbReference type="NCBI Taxonomy" id="212020"/>
    <lineage>
        <taxon>Bacteria</taxon>
        <taxon>Pseudomonadati</taxon>
        <taxon>Pseudomonadota</taxon>
        <taxon>Gammaproteobacteria</taxon>
        <taxon>Alteromonadales</taxon>
        <taxon>Shewanellaceae</taxon>
        <taxon>Shewanella</taxon>
    </lineage>
</organism>
<gene>
    <name evidence="1" type="ORF">L2764_08770</name>
</gene>